<comment type="subcellular location">
    <subcellularLocation>
        <location evidence="2 15">Cytoplasm</location>
    </subcellularLocation>
</comment>
<evidence type="ECO:0000256" key="11">
    <source>
        <dbReference type="ARBA" id="ARBA00022741"/>
    </source>
</evidence>
<evidence type="ECO:0000256" key="5">
    <source>
        <dbReference type="ARBA" id="ARBA00011895"/>
    </source>
</evidence>
<dbReference type="PANTHER" id="PTHR43340">
    <property type="entry name" value="HYPOXANTHINE-GUANINE PHOSPHORIBOSYLTRANSFERASE"/>
    <property type="match status" value="1"/>
</dbReference>
<keyword evidence="10 15" id="KW-0660">Purine salvage</keyword>
<dbReference type="RefSeq" id="WP_044220355.1">
    <property type="nucleotide sequence ID" value="NZ_JBKAGJ010000055.1"/>
</dbReference>
<dbReference type="GO" id="GO:0046100">
    <property type="term" value="P:hypoxanthine metabolic process"/>
    <property type="evidence" value="ECO:0007669"/>
    <property type="project" value="TreeGrafter"/>
</dbReference>
<evidence type="ECO:0000256" key="13">
    <source>
        <dbReference type="ARBA" id="ARBA00048811"/>
    </source>
</evidence>
<dbReference type="SUPFAM" id="SSF53271">
    <property type="entry name" value="PRTase-like"/>
    <property type="match status" value="1"/>
</dbReference>
<accession>A0A098S867</accession>
<keyword evidence="9 15" id="KW-0479">Metal-binding</keyword>
<dbReference type="GO" id="GO:0032263">
    <property type="term" value="P:GMP salvage"/>
    <property type="evidence" value="ECO:0007669"/>
    <property type="project" value="TreeGrafter"/>
</dbReference>
<evidence type="ECO:0000313" key="17">
    <source>
        <dbReference type="EMBL" id="KGE87828.1"/>
    </source>
</evidence>
<evidence type="ECO:0000256" key="12">
    <source>
        <dbReference type="ARBA" id="ARBA00022842"/>
    </source>
</evidence>
<organism evidence="17 18">
    <name type="scientific">Phaeodactylibacter xiamenensis</name>
    <dbReference type="NCBI Taxonomy" id="1524460"/>
    <lineage>
        <taxon>Bacteria</taxon>
        <taxon>Pseudomonadati</taxon>
        <taxon>Bacteroidota</taxon>
        <taxon>Saprospiria</taxon>
        <taxon>Saprospirales</taxon>
        <taxon>Haliscomenobacteraceae</taxon>
        <taxon>Phaeodactylibacter</taxon>
    </lineage>
</organism>
<comment type="similarity">
    <text evidence="4 15">Belongs to the purine/pyrimidine phosphoribosyltransferase family.</text>
</comment>
<dbReference type="NCBIfam" id="TIGR01203">
    <property type="entry name" value="HGPRTase"/>
    <property type="match status" value="1"/>
</dbReference>
<protein>
    <recommendedName>
        <fullName evidence="5 15">Hypoxanthine phosphoribosyltransferase</fullName>
        <ecNumber evidence="5 15">2.4.2.8</ecNumber>
    </recommendedName>
</protein>
<evidence type="ECO:0000256" key="9">
    <source>
        <dbReference type="ARBA" id="ARBA00022723"/>
    </source>
</evidence>
<dbReference type="GO" id="GO:0005829">
    <property type="term" value="C:cytosol"/>
    <property type="evidence" value="ECO:0007669"/>
    <property type="project" value="TreeGrafter"/>
</dbReference>
<comment type="caution">
    <text evidence="17">The sequence shown here is derived from an EMBL/GenBank/DDBJ whole genome shotgun (WGS) entry which is preliminary data.</text>
</comment>
<dbReference type="EMBL" id="JPOS01000029">
    <property type="protein sequence ID" value="KGE87828.1"/>
    <property type="molecule type" value="Genomic_DNA"/>
</dbReference>
<dbReference type="GO" id="GO:0000287">
    <property type="term" value="F:magnesium ion binding"/>
    <property type="evidence" value="ECO:0007669"/>
    <property type="project" value="TreeGrafter"/>
</dbReference>
<keyword evidence="7 15" id="KW-0328">Glycosyltransferase</keyword>
<evidence type="ECO:0000256" key="8">
    <source>
        <dbReference type="ARBA" id="ARBA00022679"/>
    </source>
</evidence>
<dbReference type="CDD" id="cd06223">
    <property type="entry name" value="PRTases_typeI"/>
    <property type="match status" value="1"/>
</dbReference>
<dbReference type="PANTHER" id="PTHR43340:SF1">
    <property type="entry name" value="HYPOXANTHINE PHOSPHORIBOSYLTRANSFERASE"/>
    <property type="match status" value="1"/>
</dbReference>
<evidence type="ECO:0000256" key="10">
    <source>
        <dbReference type="ARBA" id="ARBA00022726"/>
    </source>
</evidence>
<keyword evidence="11 15" id="KW-0547">Nucleotide-binding</keyword>
<keyword evidence="18" id="KW-1185">Reference proteome</keyword>
<keyword evidence="6 15" id="KW-0963">Cytoplasm</keyword>
<dbReference type="Proteomes" id="UP000029736">
    <property type="component" value="Unassembled WGS sequence"/>
</dbReference>
<keyword evidence="8 15" id="KW-0808">Transferase</keyword>
<evidence type="ECO:0000256" key="3">
    <source>
        <dbReference type="ARBA" id="ARBA00004669"/>
    </source>
</evidence>
<dbReference type="InterPro" id="IPR050408">
    <property type="entry name" value="HGPRT"/>
</dbReference>
<dbReference type="GO" id="GO:0052657">
    <property type="term" value="F:guanine phosphoribosyltransferase activity"/>
    <property type="evidence" value="ECO:0007669"/>
    <property type="project" value="RHEA"/>
</dbReference>
<evidence type="ECO:0000256" key="2">
    <source>
        <dbReference type="ARBA" id="ARBA00004496"/>
    </source>
</evidence>
<comment type="catalytic activity">
    <reaction evidence="13">
        <text>GMP + diphosphate = guanine + 5-phospho-alpha-D-ribose 1-diphosphate</text>
        <dbReference type="Rhea" id="RHEA:25424"/>
        <dbReference type="ChEBI" id="CHEBI:16235"/>
        <dbReference type="ChEBI" id="CHEBI:33019"/>
        <dbReference type="ChEBI" id="CHEBI:58017"/>
        <dbReference type="ChEBI" id="CHEBI:58115"/>
        <dbReference type="EC" id="2.4.2.8"/>
    </reaction>
    <physiologicalReaction direction="right-to-left" evidence="13">
        <dbReference type="Rhea" id="RHEA:25426"/>
    </physiologicalReaction>
</comment>
<evidence type="ECO:0000256" key="7">
    <source>
        <dbReference type="ARBA" id="ARBA00022676"/>
    </source>
</evidence>
<dbReference type="STRING" id="1524460.IX84_11875"/>
<reference evidence="17 18" key="1">
    <citation type="journal article" date="2014" name="Int. J. Syst. Evol. Microbiol.">
        <title>Phaeodactylibacter xiamenensis gen. nov., sp. nov., a member of the family Saprospiraceae isolated from the marine alga Phaeodactylum tricornutum.</title>
        <authorList>
            <person name="Chen Z.Jr."/>
            <person name="Lei X."/>
            <person name="Lai Q."/>
            <person name="Li Y."/>
            <person name="Zhang B."/>
            <person name="Zhang J."/>
            <person name="Zhang H."/>
            <person name="Yang L."/>
            <person name="Zheng W."/>
            <person name="Tian Y."/>
            <person name="Yu Z."/>
            <person name="Xu H.Jr."/>
            <person name="Zheng T."/>
        </authorList>
    </citation>
    <scope>NUCLEOTIDE SEQUENCE [LARGE SCALE GENOMIC DNA]</scope>
    <source>
        <strain evidence="17 18">KD52</strain>
    </source>
</reference>
<evidence type="ECO:0000256" key="1">
    <source>
        <dbReference type="ARBA" id="ARBA00001946"/>
    </source>
</evidence>
<comment type="cofactor">
    <cofactor evidence="1 15">
        <name>Mg(2+)</name>
        <dbReference type="ChEBI" id="CHEBI:18420"/>
    </cofactor>
</comment>
<proteinExistence type="inferred from homology"/>
<sequence>MAERIQLHDLHFKPYLSEAQIQARIRELGQEIAADYQDKKPLFIGILNGAFMFTADLARACHFDADFAFVRLKSYEGTSSSGEVITMIGLKAPVEGRYLILVEDIIDTGRTLHTFLPQLQAQNPASVRIAALLSKPEARVKPLEADYTGFEIPNKFVVGYGLDYNELGRNLPAIYQLED</sequence>
<gene>
    <name evidence="17" type="ORF">IX84_11875</name>
</gene>
<name>A0A098S867_9BACT</name>
<evidence type="ECO:0000313" key="18">
    <source>
        <dbReference type="Proteomes" id="UP000029736"/>
    </source>
</evidence>
<dbReference type="Gene3D" id="3.40.50.2020">
    <property type="match status" value="1"/>
</dbReference>
<feature type="domain" description="Phosphoribosyltransferase" evidence="16">
    <location>
        <begin position="20"/>
        <end position="164"/>
    </location>
</feature>
<dbReference type="EC" id="2.4.2.8" evidence="5 15"/>
<dbReference type="GO" id="GO:0032264">
    <property type="term" value="P:IMP salvage"/>
    <property type="evidence" value="ECO:0007669"/>
    <property type="project" value="UniProtKB-UniPathway"/>
</dbReference>
<dbReference type="GO" id="GO:0004422">
    <property type="term" value="F:hypoxanthine phosphoribosyltransferase activity"/>
    <property type="evidence" value="ECO:0007669"/>
    <property type="project" value="InterPro"/>
</dbReference>
<dbReference type="AlphaFoldDB" id="A0A098S867"/>
<dbReference type="OrthoDB" id="9802824at2"/>
<dbReference type="Pfam" id="PF00156">
    <property type="entry name" value="Pribosyltran"/>
    <property type="match status" value="1"/>
</dbReference>
<evidence type="ECO:0000256" key="14">
    <source>
        <dbReference type="ARBA" id="ARBA00049402"/>
    </source>
</evidence>
<evidence type="ECO:0000256" key="6">
    <source>
        <dbReference type="ARBA" id="ARBA00022490"/>
    </source>
</evidence>
<dbReference type="GO" id="GO:0006178">
    <property type="term" value="P:guanine salvage"/>
    <property type="evidence" value="ECO:0007669"/>
    <property type="project" value="TreeGrafter"/>
</dbReference>
<dbReference type="InterPro" id="IPR000836">
    <property type="entry name" value="PRTase_dom"/>
</dbReference>
<comment type="pathway">
    <text evidence="3 15">Purine metabolism; IMP biosynthesis via salvage pathway; IMP from hypoxanthine: step 1/1.</text>
</comment>
<dbReference type="InterPro" id="IPR029057">
    <property type="entry name" value="PRTase-like"/>
</dbReference>
<evidence type="ECO:0000256" key="15">
    <source>
        <dbReference type="RuleBase" id="RU364099"/>
    </source>
</evidence>
<evidence type="ECO:0000259" key="16">
    <source>
        <dbReference type="Pfam" id="PF00156"/>
    </source>
</evidence>
<evidence type="ECO:0000256" key="4">
    <source>
        <dbReference type="ARBA" id="ARBA00008391"/>
    </source>
</evidence>
<dbReference type="UniPathway" id="UPA00591">
    <property type="reaction ID" value="UER00648"/>
</dbReference>
<dbReference type="GO" id="GO:0000166">
    <property type="term" value="F:nucleotide binding"/>
    <property type="evidence" value="ECO:0007669"/>
    <property type="project" value="UniProtKB-KW"/>
</dbReference>
<comment type="catalytic activity">
    <reaction evidence="14">
        <text>IMP + diphosphate = hypoxanthine + 5-phospho-alpha-D-ribose 1-diphosphate</text>
        <dbReference type="Rhea" id="RHEA:17973"/>
        <dbReference type="ChEBI" id="CHEBI:17368"/>
        <dbReference type="ChEBI" id="CHEBI:33019"/>
        <dbReference type="ChEBI" id="CHEBI:58017"/>
        <dbReference type="ChEBI" id="CHEBI:58053"/>
        <dbReference type="EC" id="2.4.2.8"/>
    </reaction>
    <physiologicalReaction direction="right-to-left" evidence="14">
        <dbReference type="Rhea" id="RHEA:17975"/>
    </physiologicalReaction>
</comment>
<dbReference type="GO" id="GO:0006166">
    <property type="term" value="P:purine ribonucleoside salvage"/>
    <property type="evidence" value="ECO:0007669"/>
    <property type="project" value="UniProtKB-KW"/>
</dbReference>
<keyword evidence="12 15" id="KW-0460">Magnesium</keyword>
<dbReference type="InterPro" id="IPR005904">
    <property type="entry name" value="Hxn_phspho_trans"/>
</dbReference>